<dbReference type="AlphaFoldDB" id="A0AAD6TTH9"/>
<name>A0AAD6TTH9_9AGAR</name>
<evidence type="ECO:0000313" key="3">
    <source>
        <dbReference type="Proteomes" id="UP001222325"/>
    </source>
</evidence>
<feature type="compositionally biased region" description="Pro residues" evidence="1">
    <location>
        <begin position="488"/>
        <end position="499"/>
    </location>
</feature>
<comment type="caution">
    <text evidence="2">The sequence shown here is derived from an EMBL/GenBank/DDBJ whole genome shotgun (WGS) entry which is preliminary data.</text>
</comment>
<feature type="compositionally biased region" description="Low complexity" evidence="1">
    <location>
        <begin position="627"/>
        <end position="643"/>
    </location>
</feature>
<feature type="region of interest" description="Disordered" evidence="1">
    <location>
        <begin position="488"/>
        <end position="664"/>
    </location>
</feature>
<keyword evidence="3" id="KW-1185">Reference proteome</keyword>
<feature type="compositionally biased region" description="Low complexity" evidence="1">
    <location>
        <begin position="500"/>
        <end position="516"/>
    </location>
</feature>
<feature type="compositionally biased region" description="Basic and acidic residues" evidence="1">
    <location>
        <begin position="591"/>
        <end position="606"/>
    </location>
</feature>
<sequence>MLFVYDALSTLDLTYLVSAQLGGAPCARGVGSNARSIGACRLPGLLFGPTRCWRSSAALPALGLWDLTPGPSAHVGCSGSSLGSDPLGVSATRRRYLCSALILGLRLLRSRSAQITLSLAPAAHSLPPPKALPELRDSATPSAYAYRHRCSDVAASSSLAHRSAAVCSTAGMFRMLWRLPDPSVWLIHHPLLISPPFQARSLLPESPVSFRSTADSPMSSIYEISNEIIAPMTMFQPHFKSGVRLWLAGAPLSRSTLIDFTSEVRIGRESTLQQGSSLRRSNLRPPLASLGFNSVTDDVVNPDSSSKPRRAAHPYPRSVGTRKYALCASPVPNRTDRAARRHPELARRAPSSRSEARRRCVHATASVADARDPRPLLVNLVRRSESAHRAPLTASHRIAATKRRIVRARLGPPPSASSLVPRLERRFELGVGCEGGVRGRARASSVPPTPPPAPLPSVRLSLVPRLERRFELGVGCEGGVRAMLGIRLPPPPSLRPPRPSSLVSSADSSLESASEAACEHERTNGGPRSLPPPPSLRPLVPRPSSLVPHPASSRLATPPSGLGTRDSGRGPPLIRVEVEPRCRASQQKPEIGTRPDPRRLACEHRTRSVPPAPLPSHRSAADIGPPSSLVSSADSSSESAAKASTERAASRPRPCPSYVAPLRRPCPPYVAPC</sequence>
<protein>
    <submittedName>
        <fullName evidence="2">Uncharacterized protein</fullName>
    </submittedName>
</protein>
<feature type="compositionally biased region" description="Low complexity" evidence="1">
    <location>
        <begin position="537"/>
        <end position="548"/>
    </location>
</feature>
<proteinExistence type="predicted"/>
<evidence type="ECO:0000256" key="1">
    <source>
        <dbReference type="SAM" id="MobiDB-lite"/>
    </source>
</evidence>
<gene>
    <name evidence="2" type="ORF">B0H15DRAFT_955821</name>
</gene>
<feature type="region of interest" description="Disordered" evidence="1">
    <location>
        <begin position="294"/>
        <end position="316"/>
    </location>
</feature>
<organism evidence="2 3">
    <name type="scientific">Mycena belliarum</name>
    <dbReference type="NCBI Taxonomy" id="1033014"/>
    <lineage>
        <taxon>Eukaryota</taxon>
        <taxon>Fungi</taxon>
        <taxon>Dikarya</taxon>
        <taxon>Basidiomycota</taxon>
        <taxon>Agaricomycotina</taxon>
        <taxon>Agaricomycetes</taxon>
        <taxon>Agaricomycetidae</taxon>
        <taxon>Agaricales</taxon>
        <taxon>Marasmiineae</taxon>
        <taxon>Mycenaceae</taxon>
        <taxon>Mycena</taxon>
    </lineage>
</organism>
<reference evidence="2" key="1">
    <citation type="submission" date="2023-03" db="EMBL/GenBank/DDBJ databases">
        <title>Massive genome expansion in bonnet fungi (Mycena s.s.) driven by repeated elements and novel gene families across ecological guilds.</title>
        <authorList>
            <consortium name="Lawrence Berkeley National Laboratory"/>
            <person name="Harder C.B."/>
            <person name="Miyauchi S."/>
            <person name="Viragh M."/>
            <person name="Kuo A."/>
            <person name="Thoen E."/>
            <person name="Andreopoulos B."/>
            <person name="Lu D."/>
            <person name="Skrede I."/>
            <person name="Drula E."/>
            <person name="Henrissat B."/>
            <person name="Morin E."/>
            <person name="Kohler A."/>
            <person name="Barry K."/>
            <person name="LaButti K."/>
            <person name="Morin E."/>
            <person name="Salamov A."/>
            <person name="Lipzen A."/>
            <person name="Mereny Z."/>
            <person name="Hegedus B."/>
            <person name="Baldrian P."/>
            <person name="Stursova M."/>
            <person name="Weitz H."/>
            <person name="Taylor A."/>
            <person name="Grigoriev I.V."/>
            <person name="Nagy L.G."/>
            <person name="Martin F."/>
            <person name="Kauserud H."/>
        </authorList>
    </citation>
    <scope>NUCLEOTIDE SEQUENCE</scope>
    <source>
        <strain evidence="2">CBHHK173m</strain>
    </source>
</reference>
<feature type="region of interest" description="Disordered" evidence="1">
    <location>
        <begin position="333"/>
        <end position="357"/>
    </location>
</feature>
<dbReference type="EMBL" id="JARJCN010000084">
    <property type="protein sequence ID" value="KAJ7076146.1"/>
    <property type="molecule type" value="Genomic_DNA"/>
</dbReference>
<dbReference type="Proteomes" id="UP001222325">
    <property type="component" value="Unassembled WGS sequence"/>
</dbReference>
<feature type="compositionally biased region" description="Basic and acidic residues" evidence="1">
    <location>
        <begin position="334"/>
        <end position="347"/>
    </location>
</feature>
<evidence type="ECO:0000313" key="2">
    <source>
        <dbReference type="EMBL" id="KAJ7076146.1"/>
    </source>
</evidence>
<accession>A0AAD6TTH9</accession>